<dbReference type="EMBL" id="AVOT02004992">
    <property type="protein sequence ID" value="MBW0477947.1"/>
    <property type="molecule type" value="Genomic_DNA"/>
</dbReference>
<dbReference type="InterPro" id="IPR041577">
    <property type="entry name" value="RT_RNaseH_2"/>
</dbReference>
<evidence type="ECO:0000313" key="3">
    <source>
        <dbReference type="Proteomes" id="UP000765509"/>
    </source>
</evidence>
<feature type="domain" description="Reverse transcriptase/retrotransposon-derived protein RNase H-like" evidence="1">
    <location>
        <begin position="24"/>
        <end position="98"/>
    </location>
</feature>
<proteinExistence type="predicted"/>
<dbReference type="AlphaFoldDB" id="A0A9Q3C815"/>
<comment type="caution">
    <text evidence="2">The sequence shown here is derived from an EMBL/GenBank/DDBJ whole genome shotgun (WGS) entry which is preliminary data.</text>
</comment>
<name>A0A9Q3C815_9BASI</name>
<reference evidence="2" key="1">
    <citation type="submission" date="2021-03" db="EMBL/GenBank/DDBJ databases">
        <title>Draft genome sequence of rust myrtle Austropuccinia psidii MF-1, a brazilian biotype.</title>
        <authorList>
            <person name="Quecine M.C."/>
            <person name="Pachon D.M.R."/>
            <person name="Bonatelli M.L."/>
            <person name="Correr F.H."/>
            <person name="Franceschini L.M."/>
            <person name="Leite T.F."/>
            <person name="Margarido G.R.A."/>
            <person name="Almeida C.A."/>
            <person name="Ferrarezi J.A."/>
            <person name="Labate C.A."/>
        </authorList>
    </citation>
    <scope>NUCLEOTIDE SEQUENCE</scope>
    <source>
        <strain evidence="2">MF-1</strain>
    </source>
</reference>
<dbReference type="InterPro" id="IPR043502">
    <property type="entry name" value="DNA/RNA_pol_sf"/>
</dbReference>
<accession>A0A9Q3C815</accession>
<keyword evidence="3" id="KW-1185">Reference proteome</keyword>
<dbReference type="OrthoDB" id="2208902at2759"/>
<gene>
    <name evidence="2" type="ORF">O181_017662</name>
</gene>
<evidence type="ECO:0000259" key="1">
    <source>
        <dbReference type="Pfam" id="PF17919"/>
    </source>
</evidence>
<dbReference type="Pfam" id="PF17919">
    <property type="entry name" value="RT_RNaseH_2"/>
    <property type="match status" value="1"/>
</dbReference>
<organism evidence="2 3">
    <name type="scientific">Austropuccinia psidii MF-1</name>
    <dbReference type="NCBI Taxonomy" id="1389203"/>
    <lineage>
        <taxon>Eukaryota</taxon>
        <taxon>Fungi</taxon>
        <taxon>Dikarya</taxon>
        <taxon>Basidiomycota</taxon>
        <taxon>Pucciniomycotina</taxon>
        <taxon>Pucciniomycetes</taxon>
        <taxon>Pucciniales</taxon>
        <taxon>Sphaerophragmiaceae</taxon>
        <taxon>Austropuccinia</taxon>
    </lineage>
</organism>
<protein>
    <recommendedName>
        <fullName evidence="1">Reverse transcriptase/retrotransposon-derived protein RNase H-like domain-containing protein</fullName>
    </recommendedName>
</protein>
<dbReference type="Proteomes" id="UP000765509">
    <property type="component" value="Unassembled WGS sequence"/>
</dbReference>
<sequence>MKSFEKVEKSYYKLCDQQKFYQLTEQRVKAYEELKKSLTNASFLSMPDCKLPFKVYIDSCREGLSAAIDKKQIIDDRPVGWPICFIFRQIKQIAARYDLRWQIAIKYYRVNMTILHKDGNIHKNSDDLSRWALSSTPKIPACVALKENNIERIFVTEIGTEFFNQGKEV</sequence>
<evidence type="ECO:0000313" key="2">
    <source>
        <dbReference type="EMBL" id="MBW0477947.1"/>
    </source>
</evidence>
<dbReference type="SUPFAM" id="SSF56672">
    <property type="entry name" value="DNA/RNA polymerases"/>
    <property type="match status" value="1"/>
</dbReference>